<dbReference type="AlphaFoldDB" id="A0A1M6IQ60"/>
<proteinExistence type="predicted"/>
<reference evidence="2 3" key="1">
    <citation type="submission" date="2016-11" db="EMBL/GenBank/DDBJ databases">
        <authorList>
            <person name="Jaros S."/>
            <person name="Januszkiewicz K."/>
            <person name="Wedrychowicz H."/>
        </authorList>
    </citation>
    <scope>NUCLEOTIDE SEQUENCE [LARGE SCALE GENOMIC DNA]</scope>
    <source>
        <strain evidence="2 3">CGMCC 4.5723</strain>
    </source>
</reference>
<dbReference type="STRING" id="758803.SAMN05421803_105254"/>
<keyword evidence="3" id="KW-1185">Reference proteome</keyword>
<feature type="region of interest" description="Disordered" evidence="1">
    <location>
        <begin position="214"/>
        <end position="251"/>
    </location>
</feature>
<accession>A0A1M6IQ60</accession>
<feature type="compositionally biased region" description="Basic and acidic residues" evidence="1">
    <location>
        <begin position="1"/>
        <end position="11"/>
    </location>
</feature>
<sequence length="264" mass="27548">MPSPGIRERRAGSAAESVAEAAGCAARRRGRDGRRTAVEGERGGAGRSRPGTARRGCAAVRMTTFGEEIITRRSRCLVESAPVADLASQLRRLPARVARLAAFAPVRCGRQAGRTPSPGRTCPRSAVPGPGPRMGSRPGPRFPVGPAPRRSPSGGGVPGRAGPVRVSTHGDPVPECAVVRRPLPRGCVTARRRLRGAPPRTPCLGVCRRARPARVPGPAHSGPVRPPGPWSAGPPRTACRPGVPGGGALRPPRGVVTCRRMGWR</sequence>
<feature type="region of interest" description="Disordered" evidence="1">
    <location>
        <begin position="1"/>
        <end position="54"/>
    </location>
</feature>
<gene>
    <name evidence="2" type="ORF">SAMN05421803_105254</name>
</gene>
<feature type="compositionally biased region" description="Basic and acidic residues" evidence="1">
    <location>
        <begin position="33"/>
        <end position="44"/>
    </location>
</feature>
<dbReference type="Proteomes" id="UP000184452">
    <property type="component" value="Unassembled WGS sequence"/>
</dbReference>
<organism evidence="2 3">
    <name type="scientific">Nocardiopsis flavescens</name>
    <dbReference type="NCBI Taxonomy" id="758803"/>
    <lineage>
        <taxon>Bacteria</taxon>
        <taxon>Bacillati</taxon>
        <taxon>Actinomycetota</taxon>
        <taxon>Actinomycetes</taxon>
        <taxon>Streptosporangiales</taxon>
        <taxon>Nocardiopsidaceae</taxon>
        <taxon>Nocardiopsis</taxon>
    </lineage>
</organism>
<protein>
    <submittedName>
        <fullName evidence="2">Uncharacterized protein</fullName>
    </submittedName>
</protein>
<name>A0A1M6IQ60_9ACTN</name>
<evidence type="ECO:0000313" key="2">
    <source>
        <dbReference type="EMBL" id="SHJ36582.1"/>
    </source>
</evidence>
<evidence type="ECO:0000256" key="1">
    <source>
        <dbReference type="SAM" id="MobiDB-lite"/>
    </source>
</evidence>
<feature type="region of interest" description="Disordered" evidence="1">
    <location>
        <begin position="111"/>
        <end position="169"/>
    </location>
</feature>
<evidence type="ECO:0000313" key="3">
    <source>
        <dbReference type="Proteomes" id="UP000184452"/>
    </source>
</evidence>
<dbReference type="EMBL" id="FQZK01000005">
    <property type="protein sequence ID" value="SHJ36582.1"/>
    <property type="molecule type" value="Genomic_DNA"/>
</dbReference>
<feature type="compositionally biased region" description="Low complexity" evidence="1">
    <location>
        <begin position="12"/>
        <end position="25"/>
    </location>
</feature>